<feature type="region of interest" description="Disordered" evidence="1">
    <location>
        <begin position="1"/>
        <end position="25"/>
    </location>
</feature>
<accession>A0ABS7DZH0</accession>
<sequence>MSNRDYANRKPAKGRAKSTRRKGKAPAPRRFPLLLLLVTLSLVGGFGYFLWSINNSADTPQTVVVEQPKKTVVKKDPNDLPPKPKEEWTYQQALENKKVEVDIPDAEKTKPARPYQMQCGSFRTQSQAEEMKAVIAFQGLTANIRKVKGTTGDWYKVSLGPFDRKREVERKRHTLQRAGINGCIILFWEG</sequence>
<name>A0ABS7DZH0_9GAMM</name>
<evidence type="ECO:0000313" key="5">
    <source>
        <dbReference type="Proteomes" id="UP001195963"/>
    </source>
</evidence>
<dbReference type="Pfam" id="PF05036">
    <property type="entry name" value="SPOR"/>
    <property type="match status" value="1"/>
</dbReference>
<comment type="caution">
    <text evidence="4">The sequence shown here is derived from an EMBL/GenBank/DDBJ whole genome shotgun (WGS) entry which is preliminary data.</text>
</comment>
<feature type="domain" description="SPOR" evidence="3">
    <location>
        <begin position="109"/>
        <end position="188"/>
    </location>
</feature>
<proteinExistence type="predicted"/>
<keyword evidence="2" id="KW-1133">Transmembrane helix</keyword>
<dbReference type="InterPro" id="IPR036680">
    <property type="entry name" value="SPOR-like_sf"/>
</dbReference>
<dbReference type="RefSeq" id="WP_220108497.1">
    <property type="nucleotide sequence ID" value="NZ_JAHZST010000002.1"/>
</dbReference>
<keyword evidence="2" id="KW-0812">Transmembrane</keyword>
<dbReference type="InterPro" id="IPR052521">
    <property type="entry name" value="Cell_div_SPOR-domain"/>
</dbReference>
<feature type="compositionally biased region" description="Basic residues" evidence="1">
    <location>
        <begin position="10"/>
        <end position="24"/>
    </location>
</feature>
<dbReference type="Gene3D" id="3.30.70.1070">
    <property type="entry name" value="Sporulation related repeat"/>
    <property type="match status" value="1"/>
</dbReference>
<dbReference type="PANTHER" id="PTHR38687">
    <property type="entry name" value="CELL DIVISION PROTEIN DEDD-RELATED"/>
    <property type="match status" value="1"/>
</dbReference>
<dbReference type="SUPFAM" id="SSF110997">
    <property type="entry name" value="Sporulation related repeat"/>
    <property type="match status" value="1"/>
</dbReference>
<dbReference type="PANTHER" id="PTHR38687:SF2">
    <property type="entry name" value="CELL DIVISION PROTEIN FTSN"/>
    <property type="match status" value="1"/>
</dbReference>
<organism evidence="4 5">
    <name type="scientific">Shewanella nanhaiensis</name>
    <dbReference type="NCBI Taxonomy" id="2864872"/>
    <lineage>
        <taxon>Bacteria</taxon>
        <taxon>Pseudomonadati</taxon>
        <taxon>Pseudomonadota</taxon>
        <taxon>Gammaproteobacteria</taxon>
        <taxon>Alteromonadales</taxon>
        <taxon>Shewanellaceae</taxon>
        <taxon>Shewanella</taxon>
    </lineage>
</organism>
<dbReference type="InterPro" id="IPR007730">
    <property type="entry name" value="SPOR-like_dom"/>
</dbReference>
<evidence type="ECO:0000256" key="2">
    <source>
        <dbReference type="SAM" id="Phobius"/>
    </source>
</evidence>
<dbReference type="EMBL" id="JAHZST010000002">
    <property type="protein sequence ID" value="MBW8182843.1"/>
    <property type="molecule type" value="Genomic_DNA"/>
</dbReference>
<keyword evidence="5" id="KW-1185">Reference proteome</keyword>
<evidence type="ECO:0000256" key="1">
    <source>
        <dbReference type="SAM" id="MobiDB-lite"/>
    </source>
</evidence>
<gene>
    <name evidence="4" type="ORF">K0625_04125</name>
</gene>
<keyword evidence="2" id="KW-0472">Membrane</keyword>
<protein>
    <submittedName>
        <fullName evidence="4">SPOR domain-containing protein</fullName>
    </submittedName>
</protein>
<evidence type="ECO:0000313" key="4">
    <source>
        <dbReference type="EMBL" id="MBW8182843.1"/>
    </source>
</evidence>
<dbReference type="Proteomes" id="UP001195963">
    <property type="component" value="Unassembled WGS sequence"/>
</dbReference>
<reference evidence="4 5" key="1">
    <citation type="submission" date="2021-07" db="EMBL/GenBank/DDBJ databases">
        <title>Shewanella sp. nov, isolated from SCS.</title>
        <authorList>
            <person name="Cao W.R."/>
        </authorList>
    </citation>
    <scope>NUCLEOTIDE SEQUENCE [LARGE SCALE GENOMIC DNA]</scope>
    <source>
        <strain evidence="4 5">NR704-98</strain>
    </source>
</reference>
<dbReference type="PROSITE" id="PS51724">
    <property type="entry name" value="SPOR"/>
    <property type="match status" value="1"/>
</dbReference>
<evidence type="ECO:0000259" key="3">
    <source>
        <dbReference type="PROSITE" id="PS51724"/>
    </source>
</evidence>
<feature type="transmembrane region" description="Helical" evidence="2">
    <location>
        <begin position="31"/>
        <end position="51"/>
    </location>
</feature>